<dbReference type="Ensembl" id="ENSMALT00000012327.1">
    <property type="protein sequence ID" value="ENSMALP00000012070.1"/>
    <property type="gene ID" value="ENSMALG00000008285.1"/>
</dbReference>
<dbReference type="Gene3D" id="3.30.70.80">
    <property type="entry name" value="Peptidase S8 propeptide/proteinase inhibitor I9"/>
    <property type="match status" value="1"/>
</dbReference>
<keyword evidence="2" id="KW-0645">Protease</keyword>
<dbReference type="PANTHER" id="PTHR43806">
    <property type="entry name" value="PEPTIDASE S8"/>
    <property type="match status" value="1"/>
</dbReference>
<dbReference type="STRING" id="43700.ENSMALP00000012070"/>
<reference evidence="4" key="2">
    <citation type="submission" date="2025-09" db="UniProtKB">
        <authorList>
            <consortium name="Ensembl"/>
        </authorList>
    </citation>
    <scope>IDENTIFICATION</scope>
</reference>
<reference evidence="4" key="1">
    <citation type="submission" date="2025-08" db="UniProtKB">
        <authorList>
            <consortium name="Ensembl"/>
        </authorList>
    </citation>
    <scope>IDENTIFICATION</scope>
</reference>
<dbReference type="InterPro" id="IPR050131">
    <property type="entry name" value="Peptidase_S8_subtilisin-like"/>
</dbReference>
<dbReference type="AlphaFoldDB" id="A0A3Q3J5R7"/>
<dbReference type="InterPro" id="IPR037045">
    <property type="entry name" value="S8pro/Inhibitor_I9_sf"/>
</dbReference>
<dbReference type="GO" id="GO:0006508">
    <property type="term" value="P:proteolysis"/>
    <property type="evidence" value="ECO:0007669"/>
    <property type="project" value="UniProtKB-KW"/>
</dbReference>
<evidence type="ECO:0000313" key="5">
    <source>
        <dbReference type="Proteomes" id="UP000261600"/>
    </source>
</evidence>
<proteinExistence type="inferred from homology"/>
<dbReference type="SUPFAM" id="SSF52743">
    <property type="entry name" value="Subtilisin-like"/>
    <property type="match status" value="1"/>
</dbReference>
<protein>
    <recommendedName>
        <fullName evidence="6">Proprotein convertase subtilisin/kexin type 9 C-terminal domain-containing protein</fullName>
    </recommendedName>
</protein>
<dbReference type="InterPro" id="IPR036852">
    <property type="entry name" value="Peptidase_S8/S53_dom_sf"/>
</dbReference>
<keyword evidence="3" id="KW-0720">Serine protease</keyword>
<evidence type="ECO:0000256" key="2">
    <source>
        <dbReference type="ARBA" id="ARBA00022670"/>
    </source>
</evidence>
<dbReference type="GO" id="GO:0005615">
    <property type="term" value="C:extracellular space"/>
    <property type="evidence" value="ECO:0007669"/>
    <property type="project" value="TreeGrafter"/>
</dbReference>
<sequence length="460" mass="51310">MATVPSTYRLLYVPCVTPQAAWRMPGQHLVILHQGTHECHVQKAIRVLRTRATRRGYLLETLSEGHRCPSPELAKNVKLSHVHYIEEDLSIFVQSAPWNLQRLLQPHGNTSKNRTYQPHYDGGMSSHREEDGVRVHRQATHAHKENTYSHNTHTPGVVSGLDSGVGKGTASGALAGMEFIQATLLARPVDVVVVLLPFRFSRSLDTACWDMVANRVVIIFAAGNVRDDTCLYSPASEPEVVTALNSVDQLIASSDCSTCFISCSRTSQAACNPCVSVLYFGSCGYSSDPVIRTCHWCMFLHYSISNTINLLSAALNRKTYTYVYGKLLCQSMWSERSGVTIIDRVVSHCRQGEEEEMMGCIRETISGRGKGVYAVPHCYLLRPWICPVSRALPAPYCNVAMRGQRLCHRQSDLLSGLQYVYISGTENRKCSKQKKTRCLVCEVVPVQVHVCLQVPLEHLM</sequence>
<evidence type="ECO:0000256" key="1">
    <source>
        <dbReference type="ARBA" id="ARBA00011073"/>
    </source>
</evidence>
<evidence type="ECO:0000256" key="3">
    <source>
        <dbReference type="ARBA" id="ARBA00022825"/>
    </source>
</evidence>
<organism evidence="4 5">
    <name type="scientific">Monopterus albus</name>
    <name type="common">Swamp eel</name>
    <dbReference type="NCBI Taxonomy" id="43700"/>
    <lineage>
        <taxon>Eukaryota</taxon>
        <taxon>Metazoa</taxon>
        <taxon>Chordata</taxon>
        <taxon>Craniata</taxon>
        <taxon>Vertebrata</taxon>
        <taxon>Euteleostomi</taxon>
        <taxon>Actinopterygii</taxon>
        <taxon>Neopterygii</taxon>
        <taxon>Teleostei</taxon>
        <taxon>Neoteleostei</taxon>
        <taxon>Acanthomorphata</taxon>
        <taxon>Anabantaria</taxon>
        <taxon>Synbranchiformes</taxon>
        <taxon>Synbranchidae</taxon>
        <taxon>Monopterus</taxon>
    </lineage>
</organism>
<dbReference type="Gene3D" id="2.60.120.690">
    <property type="entry name" value="Proprotein convertase subtilisin/kexin type 9"/>
    <property type="match status" value="1"/>
</dbReference>
<name>A0A3Q3J5R7_MONAL</name>
<keyword evidence="5" id="KW-1185">Reference proteome</keyword>
<dbReference type="GO" id="GO:0004252">
    <property type="term" value="F:serine-type endopeptidase activity"/>
    <property type="evidence" value="ECO:0007669"/>
    <property type="project" value="InterPro"/>
</dbReference>
<keyword evidence="3" id="KW-0378">Hydrolase</keyword>
<dbReference type="Gene3D" id="3.40.50.200">
    <property type="entry name" value="Peptidase S8/S53 domain"/>
    <property type="match status" value="1"/>
</dbReference>
<accession>A0A3Q3J5R7</accession>
<evidence type="ECO:0000313" key="4">
    <source>
        <dbReference type="Ensembl" id="ENSMALP00000012070.1"/>
    </source>
</evidence>
<evidence type="ECO:0008006" key="6">
    <source>
        <dbReference type="Google" id="ProtNLM"/>
    </source>
</evidence>
<dbReference type="PANTHER" id="PTHR43806:SF60">
    <property type="entry name" value="PROPROTEIN CONVERTASE SUBTILISIN_KEXIN TYPE 9"/>
    <property type="match status" value="1"/>
</dbReference>
<dbReference type="Proteomes" id="UP000261600">
    <property type="component" value="Unplaced"/>
</dbReference>
<comment type="similarity">
    <text evidence="1">Belongs to the peptidase S8 family.</text>
</comment>